<dbReference type="Pfam" id="PF02449">
    <property type="entry name" value="Glyco_hydro_42"/>
    <property type="match status" value="1"/>
</dbReference>
<evidence type="ECO:0000256" key="4">
    <source>
        <dbReference type="ARBA" id="ARBA00022723"/>
    </source>
</evidence>
<dbReference type="GO" id="GO:0005975">
    <property type="term" value="P:carbohydrate metabolic process"/>
    <property type="evidence" value="ECO:0007669"/>
    <property type="project" value="InterPro"/>
</dbReference>
<feature type="active site" description="Proton donor" evidence="9">
    <location>
        <position position="142"/>
    </location>
</feature>
<evidence type="ECO:0000256" key="7">
    <source>
        <dbReference type="ARBA" id="ARBA00023295"/>
    </source>
</evidence>
<feature type="binding site" evidence="11">
    <location>
        <position position="156"/>
    </location>
    <ligand>
        <name>Zn(2+)</name>
        <dbReference type="ChEBI" id="CHEBI:29105"/>
    </ligand>
</feature>
<proteinExistence type="inferred from homology"/>
<comment type="similarity">
    <text evidence="2 8">Belongs to the glycosyl hydrolase 42 family.</text>
</comment>
<dbReference type="SUPFAM" id="SSF51445">
    <property type="entry name" value="(Trans)glycosidases"/>
    <property type="match status" value="1"/>
</dbReference>
<feature type="active site" description="Nucleophile" evidence="9">
    <location>
        <position position="304"/>
    </location>
</feature>
<dbReference type="PIRSF" id="PIRSF001084">
    <property type="entry name" value="B-galactosidase"/>
    <property type="match status" value="1"/>
</dbReference>
<comment type="caution">
    <text evidence="14">The sequence shown here is derived from an EMBL/GenBank/DDBJ whole genome shotgun (WGS) entry which is preliminary data.</text>
</comment>
<dbReference type="HOGENOM" id="CLU_012430_1_0_9"/>
<dbReference type="RefSeq" id="WP_002594068.1">
    <property type="nucleotide sequence ID" value="NZ_KB850983.1"/>
</dbReference>
<keyword evidence="6 11" id="KW-0862">Zinc</keyword>
<dbReference type="PANTHER" id="PTHR36447">
    <property type="entry name" value="BETA-GALACTOSIDASE GANA"/>
    <property type="match status" value="1"/>
</dbReference>
<gene>
    <name evidence="14" type="ORF">HMPREF1090_04287</name>
</gene>
<accession>A0A0E2H576</accession>
<dbReference type="GO" id="GO:0004565">
    <property type="term" value="F:beta-galactosidase activity"/>
    <property type="evidence" value="ECO:0007669"/>
    <property type="project" value="UniProtKB-EC"/>
</dbReference>
<dbReference type="Pfam" id="PF08532">
    <property type="entry name" value="Glyco_hydro_42M"/>
    <property type="match status" value="1"/>
</dbReference>
<dbReference type="GO" id="GO:0046872">
    <property type="term" value="F:metal ion binding"/>
    <property type="evidence" value="ECO:0007669"/>
    <property type="project" value="UniProtKB-KW"/>
</dbReference>
<dbReference type="GeneID" id="57964214"/>
<dbReference type="AlphaFoldDB" id="A0A0E2H576"/>
<dbReference type="InterPro" id="IPR003476">
    <property type="entry name" value="Glyco_hydro_42"/>
</dbReference>
<feature type="domain" description="Glycoside hydrolase family 42 N-terminal" evidence="12">
    <location>
        <begin position="6"/>
        <end position="381"/>
    </location>
</feature>
<evidence type="ECO:0000313" key="14">
    <source>
        <dbReference type="EMBL" id="ENZ10306.1"/>
    </source>
</evidence>
<dbReference type="EC" id="3.2.1.23" evidence="3 8"/>
<dbReference type="InterPro" id="IPR017853">
    <property type="entry name" value="GH"/>
</dbReference>
<evidence type="ECO:0000256" key="1">
    <source>
        <dbReference type="ARBA" id="ARBA00001412"/>
    </source>
</evidence>
<comment type="catalytic activity">
    <reaction evidence="1 8">
        <text>Hydrolysis of terminal non-reducing beta-D-galactose residues in beta-D-galactosides.</text>
        <dbReference type="EC" id="3.2.1.23"/>
    </reaction>
</comment>
<evidence type="ECO:0000259" key="12">
    <source>
        <dbReference type="Pfam" id="PF02449"/>
    </source>
</evidence>
<dbReference type="InterPro" id="IPR029062">
    <property type="entry name" value="Class_I_gatase-like"/>
</dbReference>
<evidence type="ECO:0000256" key="5">
    <source>
        <dbReference type="ARBA" id="ARBA00022801"/>
    </source>
</evidence>
<feature type="binding site" evidence="11">
    <location>
        <position position="153"/>
    </location>
    <ligand>
        <name>Zn(2+)</name>
        <dbReference type="ChEBI" id="CHEBI:29105"/>
    </ligand>
</feature>
<name>A0A0E2H576_9FIRM</name>
<dbReference type="Proteomes" id="UP000013085">
    <property type="component" value="Unassembled WGS sequence"/>
</dbReference>
<dbReference type="EMBL" id="AGYR01000047">
    <property type="protein sequence ID" value="ENZ10306.1"/>
    <property type="molecule type" value="Genomic_DNA"/>
</dbReference>
<evidence type="ECO:0000313" key="15">
    <source>
        <dbReference type="Proteomes" id="UP000013085"/>
    </source>
</evidence>
<keyword evidence="4 11" id="KW-0479">Metal-binding</keyword>
<evidence type="ECO:0000256" key="2">
    <source>
        <dbReference type="ARBA" id="ARBA00005940"/>
    </source>
</evidence>
<dbReference type="InterPro" id="IPR013738">
    <property type="entry name" value="Beta_galactosidase_Trimer"/>
</dbReference>
<reference evidence="14 15" key="1">
    <citation type="submission" date="2013-01" db="EMBL/GenBank/DDBJ databases">
        <title>The Genome Sequence of Clostridium clostridioforme 90A8.</title>
        <authorList>
            <consortium name="The Broad Institute Genome Sequencing Platform"/>
            <person name="Earl A."/>
            <person name="Ward D."/>
            <person name="Feldgarden M."/>
            <person name="Gevers D."/>
            <person name="Courvalin P."/>
            <person name="Lambert T."/>
            <person name="Walker B."/>
            <person name="Young S.K."/>
            <person name="Zeng Q."/>
            <person name="Gargeya S."/>
            <person name="Fitzgerald M."/>
            <person name="Haas B."/>
            <person name="Abouelleil A."/>
            <person name="Alvarado L."/>
            <person name="Arachchi H.M."/>
            <person name="Berlin A.M."/>
            <person name="Chapman S.B."/>
            <person name="Dewar J."/>
            <person name="Goldberg J."/>
            <person name="Griggs A."/>
            <person name="Gujja S."/>
            <person name="Hansen M."/>
            <person name="Howarth C."/>
            <person name="Imamovic A."/>
            <person name="Larimer J."/>
            <person name="McCowan C."/>
            <person name="Murphy C."/>
            <person name="Neiman D."/>
            <person name="Pearson M."/>
            <person name="Priest M."/>
            <person name="Roberts A."/>
            <person name="Saif S."/>
            <person name="Shea T."/>
            <person name="Sisk P."/>
            <person name="Sykes S."/>
            <person name="Wortman J."/>
            <person name="Nusbaum C."/>
            <person name="Birren B."/>
        </authorList>
    </citation>
    <scope>NUCLEOTIDE SEQUENCE [LARGE SCALE GENOMIC DNA]</scope>
    <source>
        <strain evidence="14 15">90A8</strain>
    </source>
</reference>
<feature type="domain" description="Beta-galactosidase trimerisation" evidence="13">
    <location>
        <begin position="393"/>
        <end position="600"/>
    </location>
</feature>
<feature type="binding site" evidence="10">
    <location>
        <position position="141"/>
    </location>
    <ligand>
        <name>substrate</name>
    </ligand>
</feature>
<evidence type="ECO:0000256" key="9">
    <source>
        <dbReference type="PIRSR" id="PIRSR001084-1"/>
    </source>
</evidence>
<protein>
    <recommendedName>
        <fullName evidence="3 8">Beta-galactosidase</fullName>
        <shortName evidence="8">Beta-gal</shortName>
        <ecNumber evidence="3 8">3.2.1.23</ecNumber>
    </recommendedName>
</protein>
<evidence type="ECO:0000256" key="3">
    <source>
        <dbReference type="ARBA" id="ARBA00012756"/>
    </source>
</evidence>
<evidence type="ECO:0000256" key="10">
    <source>
        <dbReference type="PIRSR" id="PIRSR001084-2"/>
    </source>
</evidence>
<keyword evidence="7 8" id="KW-0326">Glycosidase</keyword>
<feature type="binding site" evidence="11">
    <location>
        <position position="151"/>
    </location>
    <ligand>
        <name>Zn(2+)</name>
        <dbReference type="ChEBI" id="CHEBI:29105"/>
    </ligand>
</feature>
<dbReference type="InterPro" id="IPR013529">
    <property type="entry name" value="Glyco_hydro_42_N"/>
</dbReference>
<dbReference type="GO" id="GO:0009341">
    <property type="term" value="C:beta-galactosidase complex"/>
    <property type="evidence" value="ECO:0007669"/>
    <property type="project" value="InterPro"/>
</dbReference>
<feature type="binding site" evidence="11">
    <location>
        <position position="107"/>
    </location>
    <ligand>
        <name>Zn(2+)</name>
        <dbReference type="ChEBI" id="CHEBI:29105"/>
    </ligand>
</feature>
<evidence type="ECO:0000259" key="13">
    <source>
        <dbReference type="Pfam" id="PF08532"/>
    </source>
</evidence>
<evidence type="ECO:0000256" key="8">
    <source>
        <dbReference type="PIRNR" id="PIRNR001084"/>
    </source>
</evidence>
<dbReference type="Gene3D" id="3.40.50.880">
    <property type="match status" value="1"/>
</dbReference>
<dbReference type="SUPFAM" id="SSF52317">
    <property type="entry name" value="Class I glutamine amidotransferase-like"/>
    <property type="match status" value="1"/>
</dbReference>
<evidence type="ECO:0000256" key="6">
    <source>
        <dbReference type="ARBA" id="ARBA00022833"/>
    </source>
</evidence>
<keyword evidence="5 8" id="KW-0378">Hydrolase</keyword>
<sequence length="649" mass="73150">MWLGVDYYPEQWDPALMEADMDTIREMGGNVIRIAEFSWHLMEKVERQYDFSFFDGVIAMAKEKGLKVIMGTPTAAIPAWLAKKHPSILSQFENGQKRTFGGRHVYCFNSPEMYEYSEKIIRALVGHYRGEKQIVAWQIDNEIGHEGSDLCWCPQCQKAFQSFLSEKFGGDIDKLNDTYGTTFWSQEYNSFEEIPLPAETITTHNPALRLDWERFRSLSICRFMDFQAHLVHEVDPQAVVMHDFPGGGLDKHVDYSQVAKSLDVVAYNNYPVWGGQKVPIPPHEIAFGLDYIRGLSRKNFWITEAIMGAQGHDVTGFLPRPNQAKMWSYQGMAHGCSSMMYFRYRGAAKGAEQFCYGVLDADNVKGRKFYEVQSFFRDISQYAQAMDAPIHSDVAIVYDYDSLASFRIQRQSILLDCAGEMKKLYKAFYDGNIPVDVIPAEADLSGYKVVLLPQLIITKPEFRAKAEAFVQNGGTLVLTYRNAVKDADNNIPFGEIVPVGYTGLTGVTVTETESLQDLNAFPVEGQGAFAGSQGFGGIFRDMLEARDAEVLYRYGDTFYTKFAAVTRRKQGAGTVYYLGCALDEGTTAKLMGTILADNQIETTPSEDGVEIMIRGSAEQKVRMLINHNDHEVHFQNKILPPFGCTVELL</sequence>
<feature type="binding site" evidence="10">
    <location>
        <position position="103"/>
    </location>
    <ligand>
        <name>substrate</name>
    </ligand>
</feature>
<dbReference type="CDD" id="cd03143">
    <property type="entry name" value="A4_beta-galactosidase_middle_domain"/>
    <property type="match status" value="1"/>
</dbReference>
<dbReference type="PANTHER" id="PTHR36447:SF2">
    <property type="entry name" value="BETA-GALACTOSIDASE YESZ"/>
    <property type="match status" value="1"/>
</dbReference>
<dbReference type="PATRIC" id="fig|999408.3.peg.4604"/>
<dbReference type="Gene3D" id="3.20.20.80">
    <property type="entry name" value="Glycosidases"/>
    <property type="match status" value="1"/>
</dbReference>
<evidence type="ECO:0000256" key="11">
    <source>
        <dbReference type="PIRSR" id="PIRSR001084-3"/>
    </source>
</evidence>
<organism evidence="14 15">
    <name type="scientific">[Clostridium] clostridioforme 90A8</name>
    <dbReference type="NCBI Taxonomy" id="999408"/>
    <lineage>
        <taxon>Bacteria</taxon>
        <taxon>Bacillati</taxon>
        <taxon>Bacillota</taxon>
        <taxon>Clostridia</taxon>
        <taxon>Lachnospirales</taxon>
        <taxon>Lachnospiraceae</taxon>
        <taxon>Enterocloster</taxon>
    </lineage>
</organism>